<keyword evidence="6 11" id="KW-0548">Nucleotidyltransferase</keyword>
<dbReference type="NCBIfam" id="TIGR00690">
    <property type="entry name" value="rpoZ"/>
    <property type="match status" value="1"/>
</dbReference>
<keyword evidence="5 11" id="KW-0808">Transferase</keyword>
<dbReference type="GO" id="GO:0000428">
    <property type="term" value="C:DNA-directed RNA polymerase complex"/>
    <property type="evidence" value="ECO:0007669"/>
    <property type="project" value="UniProtKB-KW"/>
</dbReference>
<dbReference type="HAMAP" id="MF_00366">
    <property type="entry name" value="RNApol_bact_RpoZ"/>
    <property type="match status" value="1"/>
</dbReference>
<dbReference type="EC" id="2.7.7.6" evidence="2 11"/>
<evidence type="ECO:0000313" key="12">
    <source>
        <dbReference type="EMBL" id="MSS83915.1"/>
    </source>
</evidence>
<dbReference type="Proteomes" id="UP000470875">
    <property type="component" value="Unassembled WGS sequence"/>
</dbReference>
<evidence type="ECO:0000313" key="13">
    <source>
        <dbReference type="Proteomes" id="UP000470875"/>
    </source>
</evidence>
<comment type="catalytic activity">
    <reaction evidence="10 11">
        <text>RNA(n) + a ribonucleoside 5'-triphosphate = RNA(n+1) + diphosphate</text>
        <dbReference type="Rhea" id="RHEA:21248"/>
        <dbReference type="Rhea" id="RHEA-COMP:14527"/>
        <dbReference type="Rhea" id="RHEA-COMP:17342"/>
        <dbReference type="ChEBI" id="CHEBI:33019"/>
        <dbReference type="ChEBI" id="CHEBI:61557"/>
        <dbReference type="ChEBI" id="CHEBI:140395"/>
        <dbReference type="EC" id="2.7.7.6"/>
    </reaction>
</comment>
<evidence type="ECO:0000256" key="7">
    <source>
        <dbReference type="ARBA" id="ARBA00023163"/>
    </source>
</evidence>
<evidence type="ECO:0000256" key="8">
    <source>
        <dbReference type="ARBA" id="ARBA00025935"/>
    </source>
</evidence>
<dbReference type="SUPFAM" id="SSF63562">
    <property type="entry name" value="RPB6/omega subunit-like"/>
    <property type="match status" value="1"/>
</dbReference>
<gene>
    <name evidence="11" type="primary">rpoZ</name>
    <name evidence="12" type="ORF">FYJ24_03880</name>
</gene>
<keyword evidence="7 11" id="KW-0804">Transcription</keyword>
<accession>A0A6N7W3N6</accession>
<evidence type="ECO:0000256" key="9">
    <source>
        <dbReference type="ARBA" id="ARBA00029924"/>
    </source>
</evidence>
<evidence type="ECO:0000256" key="3">
    <source>
        <dbReference type="ARBA" id="ARBA00013725"/>
    </source>
</evidence>
<evidence type="ECO:0000256" key="5">
    <source>
        <dbReference type="ARBA" id="ARBA00022679"/>
    </source>
</evidence>
<dbReference type="InterPro" id="IPR006110">
    <property type="entry name" value="Pol_omega/Rpo6/RPB6"/>
</dbReference>
<evidence type="ECO:0000256" key="10">
    <source>
        <dbReference type="ARBA" id="ARBA00048552"/>
    </source>
</evidence>
<dbReference type="GO" id="GO:0003677">
    <property type="term" value="F:DNA binding"/>
    <property type="evidence" value="ECO:0007669"/>
    <property type="project" value="UniProtKB-UniRule"/>
</dbReference>
<evidence type="ECO:0000256" key="6">
    <source>
        <dbReference type="ARBA" id="ARBA00022695"/>
    </source>
</evidence>
<comment type="subunit">
    <text evidence="8 11">The RNAP catalytic core consists of 2 alpha, 1 beta, 1 beta' and 1 omega subunit. When a sigma factor is associated with the core the holoenzyme is formed, which can initiate transcription.</text>
</comment>
<dbReference type="RefSeq" id="WP_318656510.1">
    <property type="nucleotide sequence ID" value="NZ_VULO01000004.1"/>
</dbReference>
<evidence type="ECO:0000256" key="1">
    <source>
        <dbReference type="ARBA" id="ARBA00006711"/>
    </source>
</evidence>
<comment type="function">
    <text evidence="11">Promotes RNA polymerase assembly. Latches the N- and C-terminal regions of the beta' subunit thereby facilitating its interaction with the beta and alpha subunits.</text>
</comment>
<evidence type="ECO:0000256" key="11">
    <source>
        <dbReference type="HAMAP-Rule" id="MF_00366"/>
    </source>
</evidence>
<proteinExistence type="inferred from homology"/>
<dbReference type="Pfam" id="PF01192">
    <property type="entry name" value="RNA_pol_Rpb6"/>
    <property type="match status" value="1"/>
</dbReference>
<dbReference type="PANTHER" id="PTHR34476">
    <property type="entry name" value="DNA-DIRECTED RNA POLYMERASE SUBUNIT OMEGA"/>
    <property type="match status" value="1"/>
</dbReference>
<dbReference type="SMART" id="SM01409">
    <property type="entry name" value="RNA_pol_Rpb6"/>
    <property type="match status" value="1"/>
</dbReference>
<organism evidence="12 13">
    <name type="scientific">Scrofimicrobium canadense</name>
    <dbReference type="NCBI Taxonomy" id="2652290"/>
    <lineage>
        <taxon>Bacteria</taxon>
        <taxon>Bacillati</taxon>
        <taxon>Actinomycetota</taxon>
        <taxon>Actinomycetes</taxon>
        <taxon>Actinomycetales</taxon>
        <taxon>Actinomycetaceae</taxon>
        <taxon>Scrofimicrobium</taxon>
    </lineage>
</organism>
<reference evidence="12 13" key="1">
    <citation type="submission" date="2019-08" db="EMBL/GenBank/DDBJ databases">
        <title>In-depth cultivation of the pig gut microbiome towards novel bacterial diversity and tailored functional studies.</title>
        <authorList>
            <person name="Wylensek D."/>
            <person name="Hitch T.C.A."/>
            <person name="Clavel T."/>
        </authorList>
    </citation>
    <scope>NUCLEOTIDE SEQUENCE [LARGE SCALE GENOMIC DNA]</scope>
    <source>
        <strain evidence="12 13">WB03_NA08</strain>
    </source>
</reference>
<evidence type="ECO:0000256" key="4">
    <source>
        <dbReference type="ARBA" id="ARBA00022478"/>
    </source>
</evidence>
<dbReference type="InterPro" id="IPR003716">
    <property type="entry name" value="DNA-dir_RNA_pol_omega"/>
</dbReference>
<protein>
    <recommendedName>
        <fullName evidence="3 11">DNA-directed RNA polymerase subunit omega</fullName>
        <shortName evidence="11">RNAP omega subunit</shortName>
        <ecNumber evidence="2 11">2.7.7.6</ecNumber>
    </recommendedName>
    <alternativeName>
        <fullName evidence="11">RNA polymerase omega subunit</fullName>
    </alternativeName>
    <alternativeName>
        <fullName evidence="9 11">Transcriptase subunit omega</fullName>
    </alternativeName>
</protein>
<dbReference type="InterPro" id="IPR036161">
    <property type="entry name" value="RPB6/omega-like_sf"/>
</dbReference>
<dbReference type="Gene3D" id="3.90.940.10">
    <property type="match status" value="1"/>
</dbReference>
<keyword evidence="4 11" id="KW-0240">DNA-directed RNA polymerase</keyword>
<dbReference type="PANTHER" id="PTHR34476:SF1">
    <property type="entry name" value="DNA-DIRECTED RNA POLYMERASE SUBUNIT OMEGA"/>
    <property type="match status" value="1"/>
</dbReference>
<comment type="caution">
    <text evidence="12">The sequence shown here is derived from an EMBL/GenBank/DDBJ whole genome shotgun (WGS) entry which is preliminary data.</text>
</comment>
<dbReference type="AlphaFoldDB" id="A0A6N7W3N6"/>
<keyword evidence="13" id="KW-1185">Reference proteome</keyword>
<evidence type="ECO:0000256" key="2">
    <source>
        <dbReference type="ARBA" id="ARBA00012418"/>
    </source>
</evidence>
<name>A0A6N7W3N6_9ACTO</name>
<dbReference type="GO" id="GO:0006351">
    <property type="term" value="P:DNA-templated transcription"/>
    <property type="evidence" value="ECO:0007669"/>
    <property type="project" value="UniProtKB-UniRule"/>
</dbReference>
<dbReference type="GO" id="GO:0003899">
    <property type="term" value="F:DNA-directed RNA polymerase activity"/>
    <property type="evidence" value="ECO:0007669"/>
    <property type="project" value="UniProtKB-UniRule"/>
</dbReference>
<sequence>MSGIVAHPVGITYPPIDELVERTQSKYALVIYAAKRARQINAYNVQLESNMVQFVGPVVPVKPDEKPLAIALRELVDDKLELSGAKK</sequence>
<dbReference type="EMBL" id="VULO01000004">
    <property type="protein sequence ID" value="MSS83915.1"/>
    <property type="molecule type" value="Genomic_DNA"/>
</dbReference>
<comment type="similarity">
    <text evidence="1 11">Belongs to the RNA polymerase subunit omega family.</text>
</comment>